<evidence type="ECO:0000313" key="2">
    <source>
        <dbReference type="Proteomes" id="UP000308197"/>
    </source>
</evidence>
<dbReference type="AlphaFoldDB" id="A0A5C3PML6"/>
<accession>A0A5C3PML6</accession>
<protein>
    <submittedName>
        <fullName evidence="1">Uncharacterized protein</fullName>
    </submittedName>
</protein>
<dbReference type="EMBL" id="ML211053">
    <property type="protein sequence ID" value="TFK90189.1"/>
    <property type="molecule type" value="Genomic_DNA"/>
</dbReference>
<dbReference type="STRING" id="1314778.A0A5C3PML6"/>
<organism evidence="1 2">
    <name type="scientific">Polyporus arcularius HHB13444</name>
    <dbReference type="NCBI Taxonomy" id="1314778"/>
    <lineage>
        <taxon>Eukaryota</taxon>
        <taxon>Fungi</taxon>
        <taxon>Dikarya</taxon>
        <taxon>Basidiomycota</taxon>
        <taxon>Agaricomycotina</taxon>
        <taxon>Agaricomycetes</taxon>
        <taxon>Polyporales</taxon>
        <taxon>Polyporaceae</taxon>
        <taxon>Polyporus</taxon>
    </lineage>
</organism>
<dbReference type="Proteomes" id="UP000308197">
    <property type="component" value="Unassembled WGS sequence"/>
</dbReference>
<proteinExistence type="predicted"/>
<name>A0A5C3PML6_9APHY</name>
<dbReference type="InParanoid" id="A0A5C3PML6"/>
<sequence length="294" mass="32634">MGRRTQGDSGSAAVPPSVDVSKVSEGLGLVAGTCVSTADFANIPEVDARLALAGLSPETDPIQLTSCDNETNILPEQRSLDSLNVKTFLTKPFPAELHGWKDGLTIVRDVLKPVGILFLDDADPIIYTVQSPRRQQDAPTHDVAASLTAQLAWQGDPHLPRIRPCERARCRLDIPHAFHGLRRRLHARRDQQWLRYIPRRSSVVRLEATRAIPWPLWTSRLESSSSSSSIWPPPFSPRASCITKVTSEQQMQAMIQEIRCPSSGRGGYVYRQILRCAEGGRVNSHPADHRRIES</sequence>
<evidence type="ECO:0000313" key="1">
    <source>
        <dbReference type="EMBL" id="TFK90189.1"/>
    </source>
</evidence>
<gene>
    <name evidence="1" type="ORF">K466DRAFT_401046</name>
</gene>
<keyword evidence="2" id="KW-1185">Reference proteome</keyword>
<reference evidence="1 2" key="1">
    <citation type="journal article" date="2019" name="Nat. Ecol. Evol.">
        <title>Megaphylogeny resolves global patterns of mushroom evolution.</title>
        <authorList>
            <person name="Varga T."/>
            <person name="Krizsan K."/>
            <person name="Foldi C."/>
            <person name="Dima B."/>
            <person name="Sanchez-Garcia M."/>
            <person name="Sanchez-Ramirez S."/>
            <person name="Szollosi G.J."/>
            <person name="Szarkandi J.G."/>
            <person name="Papp V."/>
            <person name="Albert L."/>
            <person name="Andreopoulos W."/>
            <person name="Angelini C."/>
            <person name="Antonin V."/>
            <person name="Barry K.W."/>
            <person name="Bougher N.L."/>
            <person name="Buchanan P."/>
            <person name="Buyck B."/>
            <person name="Bense V."/>
            <person name="Catcheside P."/>
            <person name="Chovatia M."/>
            <person name="Cooper J."/>
            <person name="Damon W."/>
            <person name="Desjardin D."/>
            <person name="Finy P."/>
            <person name="Geml J."/>
            <person name="Haridas S."/>
            <person name="Hughes K."/>
            <person name="Justo A."/>
            <person name="Karasinski D."/>
            <person name="Kautmanova I."/>
            <person name="Kiss B."/>
            <person name="Kocsube S."/>
            <person name="Kotiranta H."/>
            <person name="LaButti K.M."/>
            <person name="Lechner B.E."/>
            <person name="Liimatainen K."/>
            <person name="Lipzen A."/>
            <person name="Lukacs Z."/>
            <person name="Mihaltcheva S."/>
            <person name="Morgado L.N."/>
            <person name="Niskanen T."/>
            <person name="Noordeloos M.E."/>
            <person name="Ohm R.A."/>
            <person name="Ortiz-Santana B."/>
            <person name="Ovrebo C."/>
            <person name="Racz N."/>
            <person name="Riley R."/>
            <person name="Savchenko A."/>
            <person name="Shiryaev A."/>
            <person name="Soop K."/>
            <person name="Spirin V."/>
            <person name="Szebenyi C."/>
            <person name="Tomsovsky M."/>
            <person name="Tulloss R.E."/>
            <person name="Uehling J."/>
            <person name="Grigoriev I.V."/>
            <person name="Vagvolgyi C."/>
            <person name="Papp T."/>
            <person name="Martin F.M."/>
            <person name="Miettinen O."/>
            <person name="Hibbett D.S."/>
            <person name="Nagy L.G."/>
        </authorList>
    </citation>
    <scope>NUCLEOTIDE SEQUENCE [LARGE SCALE GENOMIC DNA]</scope>
    <source>
        <strain evidence="1 2">HHB13444</strain>
    </source>
</reference>